<reference evidence="2" key="1">
    <citation type="submission" date="2019-12" db="UniProtKB">
        <authorList>
            <consortium name="WormBaseParasite"/>
        </authorList>
    </citation>
    <scope>IDENTIFICATION</scope>
</reference>
<evidence type="ECO:0000313" key="2">
    <source>
        <dbReference type="WBParaSite" id="TMUE_1000005826.1"/>
    </source>
</evidence>
<name>A0A5S6QEM6_TRIMR</name>
<proteinExistence type="predicted"/>
<dbReference type="Proteomes" id="UP000046395">
    <property type="component" value="Unassembled WGS sequence"/>
</dbReference>
<organism evidence="1 2">
    <name type="scientific">Trichuris muris</name>
    <name type="common">Mouse whipworm</name>
    <dbReference type="NCBI Taxonomy" id="70415"/>
    <lineage>
        <taxon>Eukaryota</taxon>
        <taxon>Metazoa</taxon>
        <taxon>Ecdysozoa</taxon>
        <taxon>Nematoda</taxon>
        <taxon>Enoplea</taxon>
        <taxon>Dorylaimia</taxon>
        <taxon>Trichinellida</taxon>
        <taxon>Trichuridae</taxon>
        <taxon>Trichuris</taxon>
    </lineage>
</organism>
<evidence type="ECO:0000313" key="1">
    <source>
        <dbReference type="Proteomes" id="UP000046395"/>
    </source>
</evidence>
<keyword evidence="1" id="KW-1185">Reference proteome</keyword>
<dbReference type="STRING" id="70415.A0A5S6QEM6"/>
<protein>
    <submittedName>
        <fullName evidence="2">Neurochondrin</fullName>
    </submittedName>
</protein>
<sequence length="612" mass="69201">MQTLLAFFRLENSMEFCRKLEAAETASDMIAALMTIAKLVPQDRADDIIPEVAAAVKPKFITLILNEDPVETGGAGIVILSRLLADTSPEGRHKYAGCFQSLIGCLEKISKSGVEVQLDMYTDSLFCLKSLYHLATDDEKLFSRISDILVKFYPHCREKVIEVAVDLWFVIPRADMILAEIVAIAKNEVDVHVCLIQSFNAVGIYKNWIEKMDETKWLEDVLHVLGSLMRGKLRDEFRWQAVISVQLLIQIFSKDVLLAHLRFLSTAVTFASVEIQYLINLGSAGRSFNELQEPIVACAIVLKEVPEMFLSSQCDRHFKDMNVPGIIDQLVSTVNFILAFLGDDEEEPLPAPVLNYVMSMLLSYLCEAFELLDKDLVNPSLHKMFSFWEMPCQQNGTTDDLAMLTTFMQCVIENGSELPPEDVLQYAKVVVDFCSNQDLRSDDKLTALLSIYCDTMLQFRWNQLVLILPGEVRNVFYQLIRLLENGQHPTSPYVPICLVAICLRMQENCRFEMTTSTWQQIIDEIRVSRKFLEAHFADIGRDNDASQAIIFLRYSATALLSLCQMDTVLQASLSGMWRRAFPDNDIFNGLCPIMALSDLDVLFAGNETTSFA</sequence>
<dbReference type="WBParaSite" id="TMUE_1000005826.1">
    <property type="protein sequence ID" value="TMUE_1000005826.1"/>
    <property type="gene ID" value="WBGene00299371"/>
</dbReference>
<accession>A0A5S6QEM6</accession>
<dbReference type="AlphaFoldDB" id="A0A5S6QEM6"/>